<organism evidence="1 2">
    <name type="scientific">Pleurotus cornucopiae</name>
    <name type="common">Cornucopia mushroom</name>
    <dbReference type="NCBI Taxonomy" id="5321"/>
    <lineage>
        <taxon>Eukaryota</taxon>
        <taxon>Fungi</taxon>
        <taxon>Dikarya</taxon>
        <taxon>Basidiomycota</taxon>
        <taxon>Agaricomycotina</taxon>
        <taxon>Agaricomycetes</taxon>
        <taxon>Agaricomycetidae</taxon>
        <taxon>Agaricales</taxon>
        <taxon>Pleurotineae</taxon>
        <taxon>Pleurotaceae</taxon>
        <taxon>Pleurotus</taxon>
    </lineage>
</organism>
<name>A0ACB7J222_PLECO</name>
<sequence length="880" mass="94932">MNSPASSVSSILLAELPWGDNSLLDETLTLDTLSDTNSLSSNSPAINQGLLGATPKPINSFRKHSIYASRPLAKRVTPAATIGVCAPAQPNAQEGLSVKDWAQSLVPSDPPDHVPWGDGEDNAFVIADADDAQGGLRAPHILVENPPSPFRARHDGLHLKVPKNGDSSDSYLRSTAPLTIRRDTKRNRAPTKKPINELVFEREIFLSPGSGGRAERLSLQIPATTMSPELVDLMLELHNLKTFFQEPPGGAKAPHSKPPQKAPRSNEQEATKAPTLTLSDSHSVFPIPLSRPGSDASLKGPLSACRNPDTSGTTPIAIAARRGRKMLAPLAVQSTAIGDNSDIMYPGMPTAFLGTPSAYSPHSGMPLSGPAGNCAPPAPPNGLDIQGMIESLRGQCAAFPATPNTPNYPTQTPSEPLPPLPFDAKAQPENRKRRRASEAANPRKYRPRQSDSLTRPDTLAALSAGLDAGVADSANIYFGQDLAKSTVSFHAVKSSRSSHWDLDNVIRPKVVSSARASLSTVSPPSPNQQQKNRRRTMAIVGDDRIGEWAASQKFPDNPPSPSKVPDVPRSALRHTSSPPPNKPSHQSRASSVSSTYAPRGILRNRKSVRFASLPGRKSNSVECAPRPRIDQIGSGDYSHQDQTQDRRRGGRVSLPTLSSARERKAGRQVKDYAPDATSSVHPSPVPSHPPTSLSSKSRNSATSDGQKLIPRRRHTFTPTPELRSQPPSNATQDPSSRTRSDRSVFVTSPTPTKHRPPPVIRSTRTTTITPRKSIMTIEEQMPVMRQTGSQLSPQKTPRLCRKSMAPTIDPDYRSHDKENRGLGRASLAYPSPISFHNGGNQTAARKERSVSVDEYDSKGSKGKGASRMPVPLRNILTRFK</sequence>
<gene>
    <name evidence="1" type="ORF">CCMSSC00406_0010203</name>
</gene>
<reference evidence="1 2" key="1">
    <citation type="journal article" date="2021" name="Appl. Environ. Microbiol.">
        <title>Genetic linkage and physical mapping for an oyster mushroom Pleurotus cornucopiae and QTL analysis for the trait cap color.</title>
        <authorList>
            <person name="Zhang Y."/>
            <person name="Gao W."/>
            <person name="Sonnenberg A."/>
            <person name="Chen Q."/>
            <person name="Zhang J."/>
            <person name="Huang C."/>
        </authorList>
    </citation>
    <scope>NUCLEOTIDE SEQUENCE [LARGE SCALE GENOMIC DNA]</scope>
    <source>
        <strain evidence="1">CCMSSC00406</strain>
    </source>
</reference>
<dbReference type="EMBL" id="WQMT02000004">
    <property type="protein sequence ID" value="KAG9224070.1"/>
    <property type="molecule type" value="Genomic_DNA"/>
</dbReference>
<evidence type="ECO:0000313" key="1">
    <source>
        <dbReference type="EMBL" id="KAG9224070.1"/>
    </source>
</evidence>
<evidence type="ECO:0000313" key="2">
    <source>
        <dbReference type="Proteomes" id="UP000824881"/>
    </source>
</evidence>
<accession>A0ACB7J222</accession>
<keyword evidence="2" id="KW-1185">Reference proteome</keyword>
<proteinExistence type="predicted"/>
<dbReference type="Proteomes" id="UP000824881">
    <property type="component" value="Unassembled WGS sequence"/>
</dbReference>
<comment type="caution">
    <text evidence="1">The sequence shown here is derived from an EMBL/GenBank/DDBJ whole genome shotgun (WGS) entry which is preliminary data.</text>
</comment>
<protein>
    <submittedName>
        <fullName evidence="1">Uncharacterized protein</fullName>
    </submittedName>
</protein>